<comment type="caution">
    <text evidence="2">The sequence shown here is derived from an EMBL/GenBank/DDBJ whole genome shotgun (WGS) entry which is preliminary data.</text>
</comment>
<evidence type="ECO:0000313" key="2">
    <source>
        <dbReference type="EMBL" id="RAL37239.1"/>
    </source>
</evidence>
<proteinExistence type="predicted"/>
<dbReference type="InterPro" id="IPR041976">
    <property type="entry name" value="KOW_Spt5_3"/>
</dbReference>
<dbReference type="InterPro" id="IPR005824">
    <property type="entry name" value="KOW"/>
</dbReference>
<organism evidence="2 3">
    <name type="scientific">Cuscuta australis</name>
    <dbReference type="NCBI Taxonomy" id="267555"/>
    <lineage>
        <taxon>Eukaryota</taxon>
        <taxon>Viridiplantae</taxon>
        <taxon>Streptophyta</taxon>
        <taxon>Embryophyta</taxon>
        <taxon>Tracheophyta</taxon>
        <taxon>Spermatophyta</taxon>
        <taxon>Magnoliopsida</taxon>
        <taxon>eudicotyledons</taxon>
        <taxon>Gunneridae</taxon>
        <taxon>Pentapetalae</taxon>
        <taxon>asterids</taxon>
        <taxon>lamiids</taxon>
        <taxon>Solanales</taxon>
        <taxon>Convolvulaceae</taxon>
        <taxon>Cuscuteae</taxon>
        <taxon>Cuscuta</taxon>
        <taxon>Cuscuta subgen. Grammica</taxon>
        <taxon>Cuscuta sect. Cleistogrammica</taxon>
    </lineage>
</organism>
<gene>
    <name evidence="2" type="ORF">DM860_004161</name>
</gene>
<evidence type="ECO:0000313" key="3">
    <source>
        <dbReference type="Proteomes" id="UP000249390"/>
    </source>
</evidence>
<dbReference type="InterPro" id="IPR041973">
    <property type="entry name" value="KOW_Spt5_1"/>
</dbReference>
<feature type="domain" description="KOW" evidence="1">
    <location>
        <begin position="30"/>
        <end position="57"/>
    </location>
</feature>
<dbReference type="GO" id="GO:0006368">
    <property type="term" value="P:transcription elongation by RNA polymerase II"/>
    <property type="evidence" value="ECO:0007669"/>
    <property type="project" value="TreeGrafter"/>
</dbReference>
<dbReference type="SMART" id="SM00739">
    <property type="entry name" value="KOW"/>
    <property type="match status" value="3"/>
</dbReference>
<dbReference type="Pfam" id="PF23284">
    <property type="entry name" value="KOW2_Spt5"/>
    <property type="match status" value="1"/>
</dbReference>
<dbReference type="CDD" id="cd06083">
    <property type="entry name" value="KOW_Spt5_3"/>
    <property type="match status" value="1"/>
</dbReference>
<dbReference type="GO" id="GO:0003729">
    <property type="term" value="F:mRNA binding"/>
    <property type="evidence" value="ECO:0007669"/>
    <property type="project" value="TreeGrafter"/>
</dbReference>
<dbReference type="GO" id="GO:0032044">
    <property type="term" value="C:DSIF complex"/>
    <property type="evidence" value="ECO:0007669"/>
    <property type="project" value="TreeGrafter"/>
</dbReference>
<dbReference type="Proteomes" id="UP000249390">
    <property type="component" value="Unassembled WGS sequence"/>
</dbReference>
<sequence>MPNMSSGSKIMLVPIKEMTQVVSVETKSDHVTRDTWVRMKAGTYKGDLAKVVDIDNVEHRVMVKLILRIDLKALASNLQGKEVLKKSVVTPPARLMNVNEARELYVCMDRTRDLSNGDYYDVIGGMLFKDGFLYKKVSIRSLSTLNVQPTFDEFDKFRHGDHMLSLSAKRKRRCFMKGERVIVVVGDLKILKGTVERVEQDHMVHIKPDEKGLPKTLAINDQNICKCFEVGNYVKVVSGAAEGETGLVLSIERHIVNIVSDATKDCLRVFAADLVVVNN</sequence>
<evidence type="ECO:0000259" key="1">
    <source>
        <dbReference type="SMART" id="SM00739"/>
    </source>
</evidence>
<dbReference type="InterPro" id="IPR008991">
    <property type="entry name" value="Translation_prot_SH3-like_sf"/>
</dbReference>
<dbReference type="SUPFAM" id="SSF50104">
    <property type="entry name" value="Translation proteins SH3-like domain"/>
    <property type="match status" value="1"/>
</dbReference>
<dbReference type="InterPro" id="IPR041975">
    <property type="entry name" value="KOW_Spt5_2"/>
</dbReference>
<keyword evidence="3" id="KW-1185">Reference proteome</keyword>
<accession>A0A328CYV4</accession>
<dbReference type="GO" id="GO:0032784">
    <property type="term" value="P:regulation of DNA-templated transcription elongation"/>
    <property type="evidence" value="ECO:0007669"/>
    <property type="project" value="InterPro"/>
</dbReference>
<feature type="domain" description="KOW" evidence="1">
    <location>
        <begin position="174"/>
        <end position="201"/>
    </location>
</feature>
<dbReference type="Pfam" id="PF23042">
    <property type="entry name" value="KOW1_SPT5"/>
    <property type="match status" value="1"/>
</dbReference>
<dbReference type="EMBL" id="NQVE01000217">
    <property type="protein sequence ID" value="RAL37239.1"/>
    <property type="molecule type" value="Genomic_DNA"/>
</dbReference>
<dbReference type="AlphaFoldDB" id="A0A328CYV4"/>
<dbReference type="PANTHER" id="PTHR11125:SF7">
    <property type="entry name" value="TRANSCRIPTION ELONGATION FACTOR SPT5"/>
    <property type="match status" value="1"/>
</dbReference>
<reference evidence="2 3" key="1">
    <citation type="submission" date="2018-06" db="EMBL/GenBank/DDBJ databases">
        <title>The Genome of Cuscuta australis (Dodder) Provides Insight into the Evolution of Plant Parasitism.</title>
        <authorList>
            <person name="Liu H."/>
        </authorList>
    </citation>
    <scope>NUCLEOTIDE SEQUENCE [LARGE SCALE GENOMIC DNA]</scope>
    <source>
        <strain evidence="3">cv. Yunnan</strain>
        <tissue evidence="2">Vines</tissue>
    </source>
</reference>
<dbReference type="CDD" id="cd06081">
    <property type="entry name" value="KOW_Spt5_1"/>
    <property type="match status" value="1"/>
</dbReference>
<feature type="domain" description="KOW" evidence="1">
    <location>
        <begin position="227"/>
        <end position="254"/>
    </location>
</feature>
<protein>
    <recommendedName>
        <fullName evidence="1">KOW domain-containing protein</fullName>
    </recommendedName>
</protein>
<dbReference type="InterPro" id="IPR014722">
    <property type="entry name" value="Rib_uL2_dom2"/>
</dbReference>
<dbReference type="InterPro" id="IPR039659">
    <property type="entry name" value="SPT5"/>
</dbReference>
<dbReference type="PANTHER" id="PTHR11125">
    <property type="entry name" value="SUPPRESSOR OF TY 5"/>
    <property type="match status" value="1"/>
</dbReference>
<name>A0A328CYV4_9ASTE</name>
<dbReference type="Gene3D" id="2.30.30.30">
    <property type="match status" value="3"/>
</dbReference>
<dbReference type="GO" id="GO:0006357">
    <property type="term" value="P:regulation of transcription by RNA polymerase II"/>
    <property type="evidence" value="ECO:0007669"/>
    <property type="project" value="InterPro"/>
</dbReference>